<feature type="transmembrane region" description="Helical" evidence="1">
    <location>
        <begin position="236"/>
        <end position="258"/>
    </location>
</feature>
<feature type="transmembrane region" description="Helical" evidence="1">
    <location>
        <begin position="74"/>
        <end position="99"/>
    </location>
</feature>
<name>A0A6P9A832_THRPL</name>
<evidence type="ECO:0000256" key="1">
    <source>
        <dbReference type="SAM" id="Phobius"/>
    </source>
</evidence>
<keyword evidence="1" id="KW-0472">Membrane</keyword>
<dbReference type="CTD" id="38502"/>
<dbReference type="GO" id="GO:0005886">
    <property type="term" value="C:plasma membrane"/>
    <property type="evidence" value="ECO:0007669"/>
    <property type="project" value="TreeGrafter"/>
</dbReference>
<dbReference type="PANTHER" id="PTHR12335:SF5">
    <property type="entry name" value="IP20336P"/>
    <property type="match status" value="1"/>
</dbReference>
<keyword evidence="1" id="KW-0812">Transmembrane</keyword>
<reference evidence="2" key="1">
    <citation type="submission" date="2020-10" db="EMBL/GenBank/DDBJ databases">
        <authorList>
            <person name="Wu S."/>
            <person name="Yuan L."/>
        </authorList>
    </citation>
    <scope>NUCLEOTIDE SEQUENCE</scope>
</reference>
<reference evidence="4" key="2">
    <citation type="submission" date="2025-04" db="UniProtKB">
        <authorList>
            <consortium name="RefSeq"/>
        </authorList>
    </citation>
    <scope>IDENTIFICATION</scope>
    <source>
        <tissue evidence="4">Total insect</tissue>
    </source>
</reference>
<protein>
    <submittedName>
        <fullName evidence="2 4">TipE</fullName>
    </submittedName>
</protein>
<dbReference type="InterPro" id="IPR031578">
    <property type="entry name" value="TipE"/>
</dbReference>
<keyword evidence="3" id="KW-1185">Reference proteome</keyword>
<gene>
    <name evidence="4" type="primary">LOC117652732</name>
</gene>
<dbReference type="GeneID" id="117652732"/>
<proteinExistence type="evidence at transcript level"/>
<dbReference type="GO" id="GO:0017080">
    <property type="term" value="F:sodium channel regulator activity"/>
    <property type="evidence" value="ECO:0007669"/>
    <property type="project" value="TreeGrafter"/>
</dbReference>
<dbReference type="Proteomes" id="UP000515158">
    <property type="component" value="Unplaced"/>
</dbReference>
<sequence>MDSDESTIIMGAEVGPGGRSREGSLMLLNGLARSHSGTLGLGGSMGSMGLAGSLTGPAFRQASQMANLVERAKFYTSLCLGTTAIISVFAFLFLIPFVVDPAISSILANYERDAVTCVATDHVYTEGLTNCSWASCREGCTTAAPRCHQIRVNYSHIPYHQWALTQDRAALQWAVTETRFLINTEGCGYPPRVNCSEFAKQYGYSRLGIPFPCYYSRAYPQMVVARYSWEDTLRHLLLSLIVPNVLFGVSVGVLCYWYCPGCQKPCATDTVSYVEKFSTKDDDEDNDEEYDEEEEY</sequence>
<dbReference type="KEGG" id="tpal:117652732"/>
<dbReference type="EMBL" id="MW091557">
    <property type="protein sequence ID" value="UPO70904.1"/>
    <property type="molecule type" value="mRNA"/>
</dbReference>
<dbReference type="Pfam" id="PF16972">
    <property type="entry name" value="TipE"/>
    <property type="match status" value="2"/>
</dbReference>
<keyword evidence="1" id="KW-1133">Transmembrane helix</keyword>
<accession>A0A6P9A832</accession>
<organism evidence="4">
    <name type="scientific">Thrips palmi</name>
    <name type="common">Melon thrips</name>
    <dbReference type="NCBI Taxonomy" id="161013"/>
    <lineage>
        <taxon>Eukaryota</taxon>
        <taxon>Metazoa</taxon>
        <taxon>Ecdysozoa</taxon>
        <taxon>Arthropoda</taxon>
        <taxon>Hexapoda</taxon>
        <taxon>Insecta</taxon>
        <taxon>Pterygota</taxon>
        <taxon>Neoptera</taxon>
        <taxon>Paraneoptera</taxon>
        <taxon>Thysanoptera</taxon>
        <taxon>Terebrantia</taxon>
        <taxon>Thripoidea</taxon>
        <taxon>Thripidae</taxon>
        <taxon>Thrips</taxon>
    </lineage>
</organism>
<dbReference type="PANTHER" id="PTHR12335">
    <property type="entry name" value="TIPE PROTEIN TEMPERATURE-INDUCED PARALYTIC E"/>
    <property type="match status" value="1"/>
</dbReference>
<dbReference type="OrthoDB" id="8175770at2759"/>
<dbReference type="RefSeq" id="XP_034253715.1">
    <property type="nucleotide sequence ID" value="XM_034397824.1"/>
</dbReference>
<evidence type="ECO:0000313" key="4">
    <source>
        <dbReference type="RefSeq" id="XP_034253715.1"/>
    </source>
</evidence>
<evidence type="ECO:0000313" key="3">
    <source>
        <dbReference type="Proteomes" id="UP000515158"/>
    </source>
</evidence>
<dbReference type="AlphaFoldDB" id="A0A6P9A832"/>
<dbReference type="GO" id="GO:0002028">
    <property type="term" value="P:regulation of sodium ion transport"/>
    <property type="evidence" value="ECO:0007669"/>
    <property type="project" value="TreeGrafter"/>
</dbReference>
<evidence type="ECO:0000313" key="2">
    <source>
        <dbReference type="EMBL" id="UPO70904.1"/>
    </source>
</evidence>